<accession>D2ZVS0</accession>
<reference evidence="1 2" key="1">
    <citation type="submission" date="2009-10" db="EMBL/GenBank/DDBJ databases">
        <authorList>
            <person name="Weinstock G."/>
            <person name="Sodergren E."/>
            <person name="Clifton S."/>
            <person name="Fulton L."/>
            <person name="Fulton B."/>
            <person name="Courtney L."/>
            <person name="Fronick C."/>
            <person name="Harrison M."/>
            <person name="Strong C."/>
            <person name="Farmer C."/>
            <person name="Delahaunty K."/>
            <person name="Markovic C."/>
            <person name="Hall O."/>
            <person name="Minx P."/>
            <person name="Tomlinson C."/>
            <person name="Mitreva M."/>
            <person name="Nelson J."/>
            <person name="Hou S."/>
            <person name="Wollam A."/>
            <person name="Pepin K.H."/>
            <person name="Johnson M."/>
            <person name="Bhonagiri V."/>
            <person name="Nash W.E."/>
            <person name="Warren W."/>
            <person name="Chinwalla A."/>
            <person name="Mardis E.R."/>
            <person name="Wilson R.K."/>
        </authorList>
    </citation>
    <scope>NUCLEOTIDE SEQUENCE [LARGE SCALE GENOMIC DNA]</scope>
    <source>
        <strain evidence="2">ATCC 25996 / DSM 4631 / NCTC 10774 / M26</strain>
    </source>
</reference>
<dbReference type="AlphaFoldDB" id="D2ZVS0"/>
<evidence type="ECO:0000313" key="1">
    <source>
        <dbReference type="EMBL" id="EFC88664.1"/>
    </source>
</evidence>
<dbReference type="EMBL" id="ACDX02000006">
    <property type="protein sequence ID" value="EFC88664.1"/>
    <property type="molecule type" value="Genomic_DNA"/>
</dbReference>
<gene>
    <name evidence="1" type="ORF">NEIMUCOT_04713</name>
</gene>
<protein>
    <submittedName>
        <fullName evidence="1">Uncharacterized protein</fullName>
    </submittedName>
</protein>
<sequence>MAGKAKRSSEKPNSGFFQTTFFMRRHSLNFSGVKNGSFLFQIIIHS</sequence>
<dbReference type="STRING" id="546266.NEIMUCOT_04713"/>
<name>D2ZVS0_NEIM2</name>
<proteinExistence type="predicted"/>
<comment type="caution">
    <text evidence="1">The sequence shown here is derived from an EMBL/GenBank/DDBJ whole genome shotgun (WGS) entry which is preliminary data.</text>
</comment>
<evidence type="ECO:0000313" key="2">
    <source>
        <dbReference type="Proteomes" id="UP000003344"/>
    </source>
</evidence>
<dbReference type="Proteomes" id="UP000003344">
    <property type="component" value="Unassembled WGS sequence"/>
</dbReference>
<organism evidence="1 2">
    <name type="scientific">Neisseria mucosa (strain ATCC 25996 / DSM 4631 / NCTC 10774 / M26)</name>
    <dbReference type="NCBI Taxonomy" id="546266"/>
    <lineage>
        <taxon>Bacteria</taxon>
        <taxon>Pseudomonadati</taxon>
        <taxon>Pseudomonadota</taxon>
        <taxon>Betaproteobacteria</taxon>
        <taxon>Neisseriales</taxon>
        <taxon>Neisseriaceae</taxon>
        <taxon>Neisseria</taxon>
    </lineage>
</organism>